<name>A0A4U8YXB8_9BACT</name>
<proteinExistence type="predicted"/>
<gene>
    <name evidence="1" type="ORF">MSL71_37560</name>
</gene>
<protein>
    <submittedName>
        <fullName evidence="1">Uncharacterized protein</fullName>
    </submittedName>
</protein>
<reference evidence="1 2" key="1">
    <citation type="submission" date="2019-03" db="EMBL/GenBank/DDBJ databases">
        <authorList>
            <person name="Nijsse B."/>
        </authorList>
    </citation>
    <scope>NUCLEOTIDE SEQUENCE [LARGE SCALE GENOMIC DNA]</scope>
    <source>
        <strain evidence="1">Desulfoluna butyratoxydans MSL71</strain>
    </source>
</reference>
<organism evidence="1 2">
    <name type="scientific">Desulfoluna butyratoxydans</name>
    <dbReference type="NCBI Taxonomy" id="231438"/>
    <lineage>
        <taxon>Bacteria</taxon>
        <taxon>Pseudomonadati</taxon>
        <taxon>Thermodesulfobacteriota</taxon>
        <taxon>Desulfobacteria</taxon>
        <taxon>Desulfobacterales</taxon>
        <taxon>Desulfolunaceae</taxon>
        <taxon>Desulfoluna</taxon>
    </lineage>
</organism>
<sequence>MFTSYLTRLCLLTALFLGGIGAVNFRADPNEVFMGIKGADEKRLVVFPSRRTWANVTINRVRHGGYQTLVMGNSRAWMGIDPDYPAPDGNIYNASFSGCSLENMHTVLRFMWDKNTLSTIIIGLDFTMERKVNDLTNDDFTPVSALQSALGFQTLKDSLATHKEKWSQSHRVLSNGFRPTPPKQQPPEKYRSYLDQAERSFREVSTVPVDQGRGWFYLERIVNECRTRNIRLILFVSPFHAEILDRMAACGVYDDFETWMRKVVDIAHGGPSANRSDVAVWQFCGYNPITTEPFPDTTSVDGMRWYFEASHYKPEVGNLILDRIFERPSPSMPEGFGIRLTRKNIDLCCEKIRTDLMVRTSTCLNTPSKH</sequence>
<dbReference type="RefSeq" id="WP_180143385.1">
    <property type="nucleotide sequence ID" value="NZ_CAADHO010000007.1"/>
</dbReference>
<evidence type="ECO:0000313" key="1">
    <source>
        <dbReference type="EMBL" id="VFQ46093.1"/>
    </source>
</evidence>
<dbReference type="Proteomes" id="UP000507962">
    <property type="component" value="Unassembled WGS sequence"/>
</dbReference>
<keyword evidence="2" id="KW-1185">Reference proteome</keyword>
<evidence type="ECO:0000313" key="2">
    <source>
        <dbReference type="Proteomes" id="UP000507962"/>
    </source>
</evidence>
<dbReference type="EMBL" id="CAADHO010000007">
    <property type="protein sequence ID" value="VFQ46093.1"/>
    <property type="molecule type" value="Genomic_DNA"/>
</dbReference>
<accession>A0A4U8YXB8</accession>
<dbReference type="AlphaFoldDB" id="A0A4U8YXB8"/>